<evidence type="ECO:0000259" key="1">
    <source>
        <dbReference type="Pfam" id="PF06985"/>
    </source>
</evidence>
<reference evidence="2 3" key="1">
    <citation type="submission" date="2016-04" db="EMBL/GenBank/DDBJ databases">
        <title>A degradative enzymes factory behind the ericoid mycorrhizal symbiosis.</title>
        <authorList>
            <consortium name="DOE Joint Genome Institute"/>
            <person name="Martino E."/>
            <person name="Morin E."/>
            <person name="Grelet G."/>
            <person name="Kuo A."/>
            <person name="Kohler A."/>
            <person name="Daghino S."/>
            <person name="Barry K."/>
            <person name="Choi C."/>
            <person name="Cichocki N."/>
            <person name="Clum A."/>
            <person name="Copeland A."/>
            <person name="Hainaut M."/>
            <person name="Haridas S."/>
            <person name="Labutti K."/>
            <person name="Lindquist E."/>
            <person name="Lipzen A."/>
            <person name="Khouja H.-R."/>
            <person name="Murat C."/>
            <person name="Ohm R."/>
            <person name="Olson A."/>
            <person name="Spatafora J."/>
            <person name="Veneault-Fourrey C."/>
            <person name="Henrissat B."/>
            <person name="Grigoriev I."/>
            <person name="Martin F."/>
            <person name="Perotto S."/>
        </authorList>
    </citation>
    <scope>NUCLEOTIDE SEQUENCE [LARGE SCALE GENOMIC DNA]</scope>
    <source>
        <strain evidence="2 3">F</strain>
    </source>
</reference>
<keyword evidence="3" id="KW-1185">Reference proteome</keyword>
<dbReference type="EMBL" id="KZ613949">
    <property type="protein sequence ID" value="PMD37192.1"/>
    <property type="molecule type" value="Genomic_DNA"/>
</dbReference>
<organism evidence="2 3">
    <name type="scientific">Hyaloscypha variabilis (strain UAMH 11265 / GT02V1 / F)</name>
    <name type="common">Meliniomyces variabilis</name>
    <dbReference type="NCBI Taxonomy" id="1149755"/>
    <lineage>
        <taxon>Eukaryota</taxon>
        <taxon>Fungi</taxon>
        <taxon>Dikarya</taxon>
        <taxon>Ascomycota</taxon>
        <taxon>Pezizomycotina</taxon>
        <taxon>Leotiomycetes</taxon>
        <taxon>Helotiales</taxon>
        <taxon>Hyaloscyphaceae</taxon>
        <taxon>Hyaloscypha</taxon>
        <taxon>Hyaloscypha variabilis</taxon>
    </lineage>
</organism>
<evidence type="ECO:0000313" key="3">
    <source>
        <dbReference type="Proteomes" id="UP000235786"/>
    </source>
</evidence>
<feature type="domain" description="Heterokaryon incompatibility" evidence="1">
    <location>
        <begin position="22"/>
        <end position="107"/>
    </location>
</feature>
<dbReference type="OrthoDB" id="674604at2759"/>
<dbReference type="InterPro" id="IPR010730">
    <property type="entry name" value="HET"/>
</dbReference>
<dbReference type="PANTHER" id="PTHR10622">
    <property type="entry name" value="HET DOMAIN-CONTAINING PROTEIN"/>
    <property type="match status" value="1"/>
</dbReference>
<feature type="non-terminal residue" evidence="2">
    <location>
        <position position="299"/>
    </location>
</feature>
<dbReference type="PANTHER" id="PTHR10622:SF10">
    <property type="entry name" value="HET DOMAIN-CONTAINING PROTEIN"/>
    <property type="match status" value="1"/>
</dbReference>
<evidence type="ECO:0000313" key="2">
    <source>
        <dbReference type="EMBL" id="PMD37192.1"/>
    </source>
</evidence>
<proteinExistence type="predicted"/>
<gene>
    <name evidence="2" type="ORF">L207DRAFT_463423</name>
</gene>
<name>A0A2J6RF96_HYAVF</name>
<protein>
    <submittedName>
        <fullName evidence="2">HET-domain-containing protein</fullName>
    </submittedName>
</protein>
<accession>A0A2J6RF96</accession>
<dbReference type="Pfam" id="PF06985">
    <property type="entry name" value="HET"/>
    <property type="match status" value="1"/>
</dbReference>
<dbReference type="Proteomes" id="UP000235786">
    <property type="component" value="Unassembled WGS sequence"/>
</dbReference>
<sequence length="299" mass="34237">MRLINTSTLVLETFFGEAIPCYAILSHRWNDIELSFQDLQDESGKQMPGYMKIQRCCAQAQSDGWQYVWIDSCCIDKTSSAELSEAINSMYLWYQNSQVCYAYLADVKRGRNFKEDMSKSNWFTRGWTLQELLAPSLVVFFDRDWIDIGTKGSLQEEISKITGIEDFVNFKTACIAQKMSWVSQRETTRVEDMAYCLLGLFDVNMPPLYGEGEKAFTRLQLEILKISDDESIFAWYGQFHDNFGSLDPPPPWGLLASSPKQFKYSGAIKPLDIDSRSGTVFEGDDYPFTMTNKGLHISL</sequence>
<dbReference type="STRING" id="1149755.A0A2J6RF96"/>
<dbReference type="AlphaFoldDB" id="A0A2J6RF96"/>